<proteinExistence type="predicted"/>
<keyword evidence="1" id="KW-0812">Transmembrane</keyword>
<protein>
    <submittedName>
        <fullName evidence="4">DUF4179 domain-containing protein</fullName>
    </submittedName>
</protein>
<evidence type="ECO:0000259" key="3">
    <source>
        <dbReference type="Pfam" id="PF18705"/>
    </source>
</evidence>
<dbReference type="Pfam" id="PF18705">
    <property type="entry name" value="DUF5643"/>
    <property type="match status" value="1"/>
</dbReference>
<name>A0A385YUW0_9BACL</name>
<dbReference type="Gene3D" id="2.60.40.1630">
    <property type="entry name" value="bacillus anthracis domain"/>
    <property type="match status" value="1"/>
</dbReference>
<dbReference type="EMBL" id="CP032418">
    <property type="protein sequence ID" value="AYC30070.1"/>
    <property type="molecule type" value="Genomic_DNA"/>
</dbReference>
<reference evidence="5" key="1">
    <citation type="submission" date="2018-09" db="EMBL/GenBank/DDBJ databases">
        <authorList>
            <person name="Zhu H."/>
        </authorList>
    </citation>
    <scope>NUCLEOTIDE SEQUENCE [LARGE SCALE GENOMIC DNA]</scope>
    <source>
        <strain evidence="5">K2R23-3</strain>
    </source>
</reference>
<dbReference type="Pfam" id="PF13786">
    <property type="entry name" value="DUF4179"/>
    <property type="match status" value="1"/>
</dbReference>
<feature type="transmembrane region" description="Helical" evidence="1">
    <location>
        <begin position="51"/>
        <end position="69"/>
    </location>
</feature>
<accession>A0A385YUW0</accession>
<keyword evidence="1" id="KW-1133">Transmembrane helix</keyword>
<dbReference type="Proteomes" id="UP000265725">
    <property type="component" value="Chromosome"/>
</dbReference>
<dbReference type="OrthoDB" id="2725974at2"/>
<gene>
    <name evidence="4" type="ORF">D3873_09360</name>
</gene>
<evidence type="ECO:0000256" key="1">
    <source>
        <dbReference type="SAM" id="Phobius"/>
    </source>
</evidence>
<sequence length="434" mass="48712">MSIKESVYMEKLRDELDQQSVPEDQLYSSVMKGYMRAKAERKIRVKQSRKVSVVLIAAVALLLVLLSLSDQTLRPVQLLQKVPGLEWVWKNDSLQGMELNISESSAYQRVDKSQTVDGMTFTIDGIIVDQTTIALDYHLALPSDSVGLGGDTFLFTVDDKFVVTEQSWGNFQENGNGKKVDDTYVAIVRDPIDMDAKELNVSYSVTLNAKNYAFTLPIEIEKVADVTKYATKKTSFELDGQSFSVKRVVVHPGITSIEIEEDKNNTYKVLRFLDLRLEDSNGHQSLPVKNGIISTDAENGNKVYYVQSNILNESEELSLKLNRVEALPKDKAFITIDTEKKTLQNPMEDGMLSLGKVTPTEIEVIYYMDSVSSNLLGNVEDANGKAIPTSYSESSDGREMIKLDTSNYENPLRISLISYPNEMEKAIRIPLKLE</sequence>
<feature type="domain" description="DUF4179" evidence="2">
    <location>
        <begin position="48"/>
        <end position="137"/>
    </location>
</feature>
<feature type="domain" description="DUF5643" evidence="3">
    <location>
        <begin position="232"/>
        <end position="340"/>
    </location>
</feature>
<dbReference type="InterPro" id="IPR040680">
    <property type="entry name" value="DUF5643"/>
</dbReference>
<organism evidence="4 5">
    <name type="scientific">Paenisporosarcina cavernae</name>
    <dbReference type="NCBI Taxonomy" id="2320858"/>
    <lineage>
        <taxon>Bacteria</taxon>
        <taxon>Bacillati</taxon>
        <taxon>Bacillota</taxon>
        <taxon>Bacilli</taxon>
        <taxon>Bacillales</taxon>
        <taxon>Caryophanaceae</taxon>
        <taxon>Paenisporosarcina</taxon>
    </lineage>
</organism>
<dbReference type="InterPro" id="IPR025436">
    <property type="entry name" value="DUF4179"/>
</dbReference>
<keyword evidence="5" id="KW-1185">Reference proteome</keyword>
<dbReference type="KEGG" id="paek:D3873_09360"/>
<dbReference type="AlphaFoldDB" id="A0A385YUW0"/>
<evidence type="ECO:0000313" key="5">
    <source>
        <dbReference type="Proteomes" id="UP000265725"/>
    </source>
</evidence>
<keyword evidence="1" id="KW-0472">Membrane</keyword>
<evidence type="ECO:0000259" key="2">
    <source>
        <dbReference type="Pfam" id="PF13786"/>
    </source>
</evidence>
<evidence type="ECO:0000313" key="4">
    <source>
        <dbReference type="EMBL" id="AYC30070.1"/>
    </source>
</evidence>
<dbReference type="RefSeq" id="WP_119883787.1">
    <property type="nucleotide sequence ID" value="NZ_CP032418.1"/>
</dbReference>